<name>A0A9J6PTI8_9ENTR</name>
<protein>
    <submittedName>
        <fullName evidence="2">DUF2778 domain-containing protein</fullName>
    </submittedName>
</protein>
<keyword evidence="3" id="KW-1185">Reference proteome</keyword>
<dbReference type="Pfam" id="PF10908">
    <property type="entry name" value="Tlde1_dom"/>
    <property type="match status" value="1"/>
</dbReference>
<organism evidence="2 3">
    <name type="scientific">Silvania hatchlandensis</name>
    <dbReference type="NCBI Taxonomy" id="2926469"/>
    <lineage>
        <taxon>Bacteria</taxon>
        <taxon>Pseudomonadati</taxon>
        <taxon>Pseudomonadota</taxon>
        <taxon>Gammaproteobacteria</taxon>
        <taxon>Enterobacterales</taxon>
        <taxon>Enterobacteriaceae</taxon>
        <taxon>Silvania</taxon>
    </lineage>
</organism>
<evidence type="ECO:0000313" key="3">
    <source>
        <dbReference type="Proteomes" id="UP001063816"/>
    </source>
</evidence>
<sequence length="122" mass="13472">MTWVYKVSSHSFYLNGTYQFDGLYTGRPGFKNDSANECIKNKGPLPRGTYTIGPAFNHPKTKAWTMRLFPYDGNDMCGRDGFMIHGESSAHPGEASDGCIILNLSSRKIIAASSDKTLVVED</sequence>
<dbReference type="EMBL" id="JAMGZK010000032">
    <property type="protein sequence ID" value="MCU6662856.1"/>
    <property type="molecule type" value="Genomic_DNA"/>
</dbReference>
<accession>A0A9J6PTI8</accession>
<dbReference type="AlphaFoldDB" id="A0A9J6PTI8"/>
<comment type="caution">
    <text evidence="2">The sequence shown here is derived from an EMBL/GenBank/DDBJ whole genome shotgun (WGS) entry which is preliminary data.</text>
</comment>
<reference evidence="2" key="1">
    <citation type="submission" date="2022-05" db="EMBL/GenBank/DDBJ databases">
        <title>Description of a novel species of Leclercia; Leclercia tamurae and the Proposal for a Novel Genus Silvania gen. nov. Containing Two Novel Species Silvania hatchlandensis sp. nov. and Silvania confinis sp. nov. Isolated from the Rhizosphere of Oak.</title>
        <authorList>
            <person name="Maddock D.W."/>
            <person name="Brady C.L."/>
            <person name="Denman S."/>
            <person name="Arnold D."/>
        </authorList>
    </citation>
    <scope>NUCLEOTIDE SEQUENCE</scope>
    <source>
        <strain evidence="2">H19S6</strain>
    </source>
</reference>
<evidence type="ECO:0000259" key="1">
    <source>
        <dbReference type="Pfam" id="PF10908"/>
    </source>
</evidence>
<proteinExistence type="predicted"/>
<gene>
    <name evidence="2" type="ORF">M8014_00605</name>
</gene>
<feature type="domain" description="Tlde1" evidence="1">
    <location>
        <begin position="24"/>
        <end position="107"/>
    </location>
</feature>
<dbReference type="RefSeq" id="WP_271280652.1">
    <property type="nucleotide sequence ID" value="NZ_JAMGZK010000032.1"/>
</dbReference>
<evidence type="ECO:0000313" key="2">
    <source>
        <dbReference type="EMBL" id="MCU6662856.1"/>
    </source>
</evidence>
<dbReference type="InterPro" id="IPR021225">
    <property type="entry name" value="Tlde1_dom"/>
</dbReference>
<dbReference type="Proteomes" id="UP001063816">
    <property type="component" value="Unassembled WGS sequence"/>
</dbReference>